<evidence type="ECO:0008006" key="5">
    <source>
        <dbReference type="Google" id="ProtNLM"/>
    </source>
</evidence>
<evidence type="ECO:0000256" key="3">
    <source>
        <dbReference type="ARBA" id="ARBA00023145"/>
    </source>
</evidence>
<dbReference type="GO" id="GO:0017000">
    <property type="term" value="P:antibiotic biosynthetic process"/>
    <property type="evidence" value="ECO:0007669"/>
    <property type="project" value="InterPro"/>
</dbReference>
<dbReference type="GO" id="GO:0016811">
    <property type="term" value="F:hydrolase activity, acting on carbon-nitrogen (but not peptide) bonds, in linear amides"/>
    <property type="evidence" value="ECO:0007669"/>
    <property type="project" value="InterPro"/>
</dbReference>
<reference evidence="4" key="1">
    <citation type="submission" date="2018-05" db="EMBL/GenBank/DDBJ databases">
        <authorList>
            <person name="Lanie J.A."/>
            <person name="Ng W.-L."/>
            <person name="Kazmierczak K.M."/>
            <person name="Andrzejewski T.M."/>
            <person name="Davidsen T.M."/>
            <person name="Wayne K.J."/>
            <person name="Tettelin H."/>
            <person name="Glass J.I."/>
            <person name="Rusch D."/>
            <person name="Podicherti R."/>
            <person name="Tsui H.-C.T."/>
            <person name="Winkler M.E."/>
        </authorList>
    </citation>
    <scope>NUCLEOTIDE SEQUENCE</scope>
</reference>
<dbReference type="EMBL" id="UINC01000937">
    <property type="protein sequence ID" value="SUZ64546.1"/>
    <property type="molecule type" value="Genomic_DNA"/>
</dbReference>
<evidence type="ECO:0000256" key="1">
    <source>
        <dbReference type="ARBA" id="ARBA00006586"/>
    </source>
</evidence>
<accession>A0A381PC41</accession>
<dbReference type="PROSITE" id="PS51257">
    <property type="entry name" value="PROKAR_LIPOPROTEIN"/>
    <property type="match status" value="1"/>
</dbReference>
<dbReference type="Gene3D" id="3.60.20.10">
    <property type="entry name" value="Glutamine Phosphoribosylpyrophosphate, subunit 1, domain 1"/>
    <property type="match status" value="2"/>
</dbReference>
<dbReference type="CDD" id="cd03747">
    <property type="entry name" value="Ntn_PGA_like"/>
    <property type="match status" value="1"/>
</dbReference>
<dbReference type="AlphaFoldDB" id="A0A381PC41"/>
<name>A0A381PC41_9ZZZZ</name>
<organism evidence="4">
    <name type="scientific">marine metagenome</name>
    <dbReference type="NCBI Taxonomy" id="408172"/>
    <lineage>
        <taxon>unclassified sequences</taxon>
        <taxon>metagenomes</taxon>
        <taxon>ecological metagenomes</taxon>
    </lineage>
</organism>
<dbReference type="Pfam" id="PF01804">
    <property type="entry name" value="Penicil_amidase"/>
    <property type="match status" value="1"/>
</dbReference>
<keyword evidence="2" id="KW-0378">Hydrolase</keyword>
<protein>
    <recommendedName>
        <fullName evidence="5">Penicillin acylase family protein</fullName>
    </recommendedName>
</protein>
<dbReference type="SUPFAM" id="SSF56235">
    <property type="entry name" value="N-terminal nucleophile aminohydrolases (Ntn hydrolases)"/>
    <property type="match status" value="1"/>
</dbReference>
<keyword evidence="3" id="KW-0865">Zymogen</keyword>
<dbReference type="PANTHER" id="PTHR34218:SF4">
    <property type="entry name" value="ACYL-HOMOSERINE LACTONE ACYLASE QUIP"/>
    <property type="match status" value="1"/>
</dbReference>
<dbReference type="Gene3D" id="1.10.439.10">
    <property type="entry name" value="Penicillin Amidohydrolase, domain 1"/>
    <property type="match status" value="1"/>
</dbReference>
<sequence>MAFDPSRFAGVVVGALLLTAGCSAPPSEPDSLEELARRSLAQIGGELDVPGLREPVEVIRDEWGIPHIYAQNDDDLFLAQGYVMAQDRLWQMEMWRRWHEGRLSEIFGPEAFDYDLRTRQMMFRGPWDESEWTSYHPDGERIFTAYANGVNAYISQNRDNLPVEFQLTGVQPDPWTAKTVVLRWAQVGLSSVRGHAISELSLAMNVGRFGAEEANRRATPDPWDDLQVPEGLDVSIITQEVLSAMRAGDGDPFGGRLPDLEVVERYRHLTPVVRTAQVSNPQIATEGSNNWVISGDRSPTGVPILSNDPHRRIEMPALRYFVHLNAPGWNVIGGGEPPFVGVDAGNNERMAWGFTFAGTDMVDLYVEEVDPENPNLVRWQDGWEPLRVIEEEIEIKGEAPRTVELKFSRHGPVIYEDTENHVAYAVRSVVQDPGTAAYKGSFKMAQAESCEDFFERAMYWMVPTHSLICGDVEGNIALQVTGLTPDRDGWNGRLPVPGTGQYEWVGFRSDLPREFNPARGYIATANNNVHPPGYEGRPVFYHSSRGVETSRITRLHQILGTDRLFSVEDHQAIQHDAYSLRSEGDIPAFRGWTSDVPAVERARALIADWDGVLTKESTAAAIYVQWTRSAGARERNSTEANEERRVLTEEGLEQALRTLTEDWGADWAEWRYGRGNQSGLRHMFIPNFDLPAVERPGGFGTVNATGANFRRIIDLSDLDRSVATNAPGQSAQPGSPFYGNLSDHLGNGEYFPLLFSREAVEGNVAHRLTLRP</sequence>
<proteinExistence type="inferred from homology"/>
<dbReference type="PANTHER" id="PTHR34218">
    <property type="entry name" value="PEPTIDASE S45 PENICILLIN AMIDASE"/>
    <property type="match status" value="1"/>
</dbReference>
<dbReference type="Gene3D" id="2.30.120.10">
    <property type="match status" value="1"/>
</dbReference>
<dbReference type="InterPro" id="IPR029055">
    <property type="entry name" value="Ntn_hydrolases_N"/>
</dbReference>
<dbReference type="PIRSF" id="PIRSF001227">
    <property type="entry name" value="Pen_acylase"/>
    <property type="match status" value="1"/>
</dbReference>
<dbReference type="InterPro" id="IPR043146">
    <property type="entry name" value="Penicillin_amidase_N_B-knob"/>
</dbReference>
<dbReference type="InterPro" id="IPR014395">
    <property type="entry name" value="Pen/GL7ACA/AHL_acylase"/>
</dbReference>
<evidence type="ECO:0000256" key="2">
    <source>
        <dbReference type="ARBA" id="ARBA00022801"/>
    </source>
</evidence>
<dbReference type="InterPro" id="IPR023343">
    <property type="entry name" value="Penicillin_amidase_dom1"/>
</dbReference>
<gene>
    <name evidence="4" type="ORF">METZ01_LOCUS17400</name>
</gene>
<dbReference type="InterPro" id="IPR002692">
    <property type="entry name" value="S45"/>
</dbReference>
<comment type="similarity">
    <text evidence="1">Belongs to the peptidase S45 family.</text>
</comment>
<evidence type="ECO:0000313" key="4">
    <source>
        <dbReference type="EMBL" id="SUZ64546.1"/>
    </source>
</evidence>